<proteinExistence type="predicted"/>
<dbReference type="AlphaFoldDB" id="X1U602"/>
<sequence length="154" mass="17993">MLVASSGFDVENVPLRFLRKMIFFAALGLLLNSCVLEPKEDQSDEGRIIGTWNWEYTYGGFAGLYLTPESEGYTEKWCFTEQRVRDIWRNDSLLSTTSYRLDIFVSPWDGKEVPVIYLGDQYYTGYQFITDDTLLLDDAMVEWDDGYSSKYYRE</sequence>
<evidence type="ECO:0008006" key="2">
    <source>
        <dbReference type="Google" id="ProtNLM"/>
    </source>
</evidence>
<accession>X1U602</accession>
<protein>
    <recommendedName>
        <fullName evidence="2">Lipocalin-like domain-containing protein</fullName>
    </recommendedName>
</protein>
<comment type="caution">
    <text evidence="1">The sequence shown here is derived from an EMBL/GenBank/DDBJ whole genome shotgun (WGS) entry which is preliminary data.</text>
</comment>
<dbReference type="EMBL" id="BARW01018125">
    <property type="protein sequence ID" value="GAI95275.1"/>
    <property type="molecule type" value="Genomic_DNA"/>
</dbReference>
<gene>
    <name evidence="1" type="ORF">S12H4_31103</name>
</gene>
<organism evidence="1">
    <name type="scientific">marine sediment metagenome</name>
    <dbReference type="NCBI Taxonomy" id="412755"/>
    <lineage>
        <taxon>unclassified sequences</taxon>
        <taxon>metagenomes</taxon>
        <taxon>ecological metagenomes</taxon>
    </lineage>
</organism>
<name>X1U602_9ZZZZ</name>
<evidence type="ECO:0000313" key="1">
    <source>
        <dbReference type="EMBL" id="GAI95275.1"/>
    </source>
</evidence>
<reference evidence="1" key="1">
    <citation type="journal article" date="2014" name="Front. Microbiol.">
        <title>High frequency of phylogenetically diverse reductive dehalogenase-homologous genes in deep subseafloor sedimentary metagenomes.</title>
        <authorList>
            <person name="Kawai M."/>
            <person name="Futagami T."/>
            <person name="Toyoda A."/>
            <person name="Takaki Y."/>
            <person name="Nishi S."/>
            <person name="Hori S."/>
            <person name="Arai W."/>
            <person name="Tsubouchi T."/>
            <person name="Morono Y."/>
            <person name="Uchiyama I."/>
            <person name="Ito T."/>
            <person name="Fujiyama A."/>
            <person name="Inagaki F."/>
            <person name="Takami H."/>
        </authorList>
    </citation>
    <scope>NUCLEOTIDE SEQUENCE</scope>
    <source>
        <strain evidence="1">Expedition CK06-06</strain>
    </source>
</reference>